<proteinExistence type="predicted"/>
<sequence length="473" mass="53358">MMCEISWHSDLEDFATNGPRDRCSSCYKPATAMLAEAQLHQIGLSSQLSTSDRNRARELARSIALDKIPTYLIDGVPVGEHAMAGTLRFFARGDLRGEPYAELITRRYFEASLLTYYACRHLFGGDKFDVVVLNHGIYVPQGLIAETARRQGVRVVTWHPAYRRGCFIFNHDETYHQGLLNEPIEHWVNMKWRAEHRTQIEDYLQSRWIGKNDWVTFHRDPEFDIDAISREIGVDFSRPVVGLLTNVVWDAQLHYRANAFPGMLDWLLKTIAYFAARPELQLLIRIHPAEMTGTVPSRQLAIDEIGRTFQSLPGNIFIIPPNSRVSTYVAMTKCNAVLIYGTKTGVELTSSGIPVIVAGEAWIRGKGLTLDARSQEEYLRLLDTLPLAGKLDANTRDRALKYAYHFFFRRMIPIDAIVQANGWPPFAVDIEGLSDLEPGKSSGLDVICEGILFNKPFVYHAEDGVPTSAPSSI</sequence>
<protein>
    <recommendedName>
        <fullName evidence="3">Capsule polysaccharide biosynthesis protein</fullName>
    </recommendedName>
</protein>
<gene>
    <name evidence="1" type="ORF">GA0061098_1009150</name>
</gene>
<evidence type="ECO:0000313" key="1">
    <source>
        <dbReference type="EMBL" id="SCB42618.1"/>
    </source>
</evidence>
<evidence type="ECO:0008006" key="3">
    <source>
        <dbReference type="Google" id="ProtNLM"/>
    </source>
</evidence>
<dbReference type="SUPFAM" id="SSF53756">
    <property type="entry name" value="UDP-Glycosyltransferase/glycogen phosphorylase"/>
    <property type="match status" value="1"/>
</dbReference>
<dbReference type="Proteomes" id="UP000199184">
    <property type="component" value="Unassembled WGS sequence"/>
</dbReference>
<reference evidence="2" key="1">
    <citation type="submission" date="2016-08" db="EMBL/GenBank/DDBJ databases">
        <authorList>
            <person name="Varghese N."/>
            <person name="Submissions Spin"/>
        </authorList>
    </citation>
    <scope>NUCLEOTIDE SEQUENCE [LARGE SCALE GENOMIC DNA]</scope>
    <source>
        <strain evidence="2">ERR11</strain>
    </source>
</reference>
<keyword evidence="2" id="KW-1185">Reference proteome</keyword>
<accession>A0A1C3WRN0</accession>
<evidence type="ECO:0000313" key="2">
    <source>
        <dbReference type="Proteomes" id="UP000199184"/>
    </source>
</evidence>
<name>A0A1C3WRN0_9BRAD</name>
<dbReference type="EMBL" id="FMAI01000009">
    <property type="protein sequence ID" value="SCB42618.1"/>
    <property type="molecule type" value="Genomic_DNA"/>
</dbReference>
<dbReference type="AlphaFoldDB" id="A0A1C3WRN0"/>
<organism evidence="1 2">
    <name type="scientific">Bradyrhizobium shewense</name>
    <dbReference type="NCBI Taxonomy" id="1761772"/>
    <lineage>
        <taxon>Bacteria</taxon>
        <taxon>Pseudomonadati</taxon>
        <taxon>Pseudomonadota</taxon>
        <taxon>Alphaproteobacteria</taxon>
        <taxon>Hyphomicrobiales</taxon>
        <taxon>Nitrobacteraceae</taxon>
        <taxon>Bradyrhizobium</taxon>
    </lineage>
</organism>